<keyword evidence="2" id="KW-1185">Reference proteome</keyword>
<dbReference type="RefSeq" id="WP_238314993.1">
    <property type="nucleotide sequence ID" value="NZ_BPQV01000020.1"/>
</dbReference>
<reference evidence="1" key="1">
    <citation type="journal article" date="2021" name="Front. Microbiol.">
        <title>Comprehensive Comparative Genomics and Phenotyping of Methylobacterium Species.</title>
        <authorList>
            <person name="Alessa O."/>
            <person name="Ogura Y."/>
            <person name="Fujitani Y."/>
            <person name="Takami H."/>
            <person name="Hayashi T."/>
            <person name="Sahin N."/>
            <person name="Tani A."/>
        </authorList>
    </citation>
    <scope>NUCLEOTIDE SEQUENCE</scope>
    <source>
        <strain evidence="1">NBRC 15689</strain>
    </source>
</reference>
<evidence type="ECO:0000313" key="2">
    <source>
        <dbReference type="Proteomes" id="UP001055156"/>
    </source>
</evidence>
<dbReference type="Proteomes" id="UP001055156">
    <property type="component" value="Unassembled WGS sequence"/>
</dbReference>
<accession>A0ABQ4TFE2</accession>
<gene>
    <name evidence="1" type="ORF">LKMONMHP_4657</name>
</gene>
<organism evidence="1 2">
    <name type="scientific">Methylobacterium organophilum</name>
    <dbReference type="NCBI Taxonomy" id="410"/>
    <lineage>
        <taxon>Bacteria</taxon>
        <taxon>Pseudomonadati</taxon>
        <taxon>Pseudomonadota</taxon>
        <taxon>Alphaproteobacteria</taxon>
        <taxon>Hyphomicrobiales</taxon>
        <taxon>Methylobacteriaceae</taxon>
        <taxon>Methylobacterium</taxon>
    </lineage>
</organism>
<reference evidence="1" key="2">
    <citation type="submission" date="2021-08" db="EMBL/GenBank/DDBJ databases">
        <authorList>
            <person name="Tani A."/>
            <person name="Ola A."/>
            <person name="Ogura Y."/>
            <person name="Katsura K."/>
            <person name="Hayashi T."/>
        </authorList>
    </citation>
    <scope>NUCLEOTIDE SEQUENCE</scope>
    <source>
        <strain evidence="1">NBRC 15689</strain>
    </source>
</reference>
<sequence length="72" mass="7468">MSDLAAAPDAPLIWATPAGNGRVDIHLPITLPEGPAIAVVHADSDQTRAFARSLLAAAGDGFERTMSTEVRS</sequence>
<name>A0ABQ4TFE2_METOR</name>
<evidence type="ECO:0000313" key="1">
    <source>
        <dbReference type="EMBL" id="GJE29771.1"/>
    </source>
</evidence>
<comment type="caution">
    <text evidence="1">The sequence shown here is derived from an EMBL/GenBank/DDBJ whole genome shotgun (WGS) entry which is preliminary data.</text>
</comment>
<dbReference type="EMBL" id="BPQV01000020">
    <property type="protein sequence ID" value="GJE29771.1"/>
    <property type="molecule type" value="Genomic_DNA"/>
</dbReference>
<proteinExistence type="predicted"/>
<protein>
    <submittedName>
        <fullName evidence="1">Uncharacterized protein</fullName>
    </submittedName>
</protein>